<dbReference type="PATRIC" id="fig|1354303.4.peg.2289"/>
<dbReference type="InterPro" id="IPR015927">
    <property type="entry name" value="Peptidase_S24_S26A/B/C"/>
</dbReference>
<keyword evidence="6" id="KW-1185">Reference proteome</keyword>
<evidence type="ECO:0000259" key="4">
    <source>
        <dbReference type="PROSITE" id="PS50943"/>
    </source>
</evidence>
<dbReference type="Gene3D" id="1.10.260.40">
    <property type="entry name" value="lambda repressor-like DNA-binding domains"/>
    <property type="match status" value="1"/>
</dbReference>
<dbReference type="InterPro" id="IPR036286">
    <property type="entry name" value="LexA/Signal_pep-like_sf"/>
</dbReference>
<dbReference type="STRING" id="1354303.M917_2323"/>
<reference evidence="5 6" key="1">
    <citation type="journal article" date="2013" name="Genome Announc.">
        <title>Draft Genome Sequence of Psychrobacter aquaticus Strain CMS 56T, Isolated from a Cyanobacterial Mat Sample Collected from Water Bodies in the McMurdo Dry Valley Region of Antarctica.</title>
        <authorList>
            <person name="Reddy G.S."/>
            <person name="Ara S."/>
            <person name="Singh A."/>
            <person name="Kumar Pinnaka A."/>
            <person name="Shivaji S."/>
        </authorList>
    </citation>
    <scope>NUCLEOTIDE SEQUENCE [LARGE SCALE GENOMIC DNA]</scope>
    <source>
        <strain evidence="5 6">CMS 56</strain>
    </source>
</reference>
<accession>U4T252</accession>
<dbReference type="OrthoDB" id="9791537at2"/>
<keyword evidence="2" id="KW-0238">DNA-binding</keyword>
<sequence>MNSSDDAKTAFAKRLNDALTEKGYPQRGSAQRLKREAGFDISDRAINKWLKAETLPDHHNIELLAKFLGVNFNWLAAGQGEKTFKPSRDDLMQKIRDIENQDKGTDYPTPEGTTAVRMTSQSSMVPILSWVAAGSWSNVEAVTFEDAIGQAPRPANLSKFGFALRVQGQSMLPEFKPSEIIYVEPQTGFLALKDSDLVIVQCNDDKEATFKQLVLGETSDDMYLRPLNPNWPEQRMMPMGECNLVGKVVGKYVEY</sequence>
<feature type="domain" description="HTH cro/C1-type" evidence="4">
    <location>
        <begin position="40"/>
        <end position="75"/>
    </location>
</feature>
<dbReference type="CDD" id="cd06529">
    <property type="entry name" value="S24_LexA-like"/>
    <property type="match status" value="1"/>
</dbReference>
<evidence type="ECO:0000313" key="6">
    <source>
        <dbReference type="Proteomes" id="UP000016761"/>
    </source>
</evidence>
<dbReference type="eggNOG" id="COG1974">
    <property type="taxonomic scope" value="Bacteria"/>
</dbReference>
<dbReference type="RefSeq" id="WP_021814946.1">
    <property type="nucleotide sequence ID" value="NZ_AUSW01000034.1"/>
</dbReference>
<dbReference type="PANTHER" id="PTHR40661:SF3">
    <property type="entry name" value="FELS-1 PROPHAGE TRANSCRIPTIONAL REGULATOR"/>
    <property type="match status" value="1"/>
</dbReference>
<keyword evidence="3" id="KW-0804">Transcription</keyword>
<gene>
    <name evidence="5" type="ORF">M917_2323</name>
</gene>
<dbReference type="Pfam" id="PF00717">
    <property type="entry name" value="Peptidase_S24"/>
    <property type="match status" value="1"/>
</dbReference>
<dbReference type="Proteomes" id="UP000016761">
    <property type="component" value="Unassembled WGS sequence"/>
</dbReference>
<dbReference type="SUPFAM" id="SSF51306">
    <property type="entry name" value="LexA/Signal peptidase"/>
    <property type="match status" value="1"/>
</dbReference>
<dbReference type="GO" id="GO:0003677">
    <property type="term" value="F:DNA binding"/>
    <property type="evidence" value="ECO:0007669"/>
    <property type="project" value="UniProtKB-KW"/>
</dbReference>
<evidence type="ECO:0000256" key="2">
    <source>
        <dbReference type="ARBA" id="ARBA00023125"/>
    </source>
</evidence>
<dbReference type="InterPro" id="IPR039418">
    <property type="entry name" value="LexA-like"/>
</dbReference>
<dbReference type="PROSITE" id="PS50943">
    <property type="entry name" value="HTH_CROC1"/>
    <property type="match status" value="1"/>
</dbReference>
<keyword evidence="1" id="KW-0805">Transcription regulation</keyword>
<dbReference type="EMBL" id="AUSW01000034">
    <property type="protein sequence ID" value="ERL54977.1"/>
    <property type="molecule type" value="Genomic_DNA"/>
</dbReference>
<evidence type="ECO:0000256" key="3">
    <source>
        <dbReference type="ARBA" id="ARBA00023163"/>
    </source>
</evidence>
<dbReference type="Pfam" id="PF01381">
    <property type="entry name" value="HTH_3"/>
    <property type="match status" value="1"/>
</dbReference>
<dbReference type="InterPro" id="IPR001387">
    <property type="entry name" value="Cro/C1-type_HTH"/>
</dbReference>
<dbReference type="InterPro" id="IPR010982">
    <property type="entry name" value="Lambda_DNA-bd_dom_sf"/>
</dbReference>
<name>U4T252_9GAMM</name>
<evidence type="ECO:0000313" key="5">
    <source>
        <dbReference type="EMBL" id="ERL54977.1"/>
    </source>
</evidence>
<organism evidence="5 6">
    <name type="scientific">Psychrobacter aquaticus CMS 56</name>
    <dbReference type="NCBI Taxonomy" id="1354303"/>
    <lineage>
        <taxon>Bacteria</taxon>
        <taxon>Pseudomonadati</taxon>
        <taxon>Pseudomonadota</taxon>
        <taxon>Gammaproteobacteria</taxon>
        <taxon>Moraxellales</taxon>
        <taxon>Moraxellaceae</taxon>
        <taxon>Psychrobacter</taxon>
    </lineage>
</organism>
<dbReference type="SUPFAM" id="SSF47413">
    <property type="entry name" value="lambda repressor-like DNA-binding domains"/>
    <property type="match status" value="1"/>
</dbReference>
<protein>
    <submittedName>
        <fullName evidence="5">Phage repressor</fullName>
    </submittedName>
</protein>
<dbReference type="AlphaFoldDB" id="U4T252"/>
<proteinExistence type="predicted"/>
<comment type="caution">
    <text evidence="5">The sequence shown here is derived from an EMBL/GenBank/DDBJ whole genome shotgun (WGS) entry which is preliminary data.</text>
</comment>
<evidence type="ECO:0000256" key="1">
    <source>
        <dbReference type="ARBA" id="ARBA00023015"/>
    </source>
</evidence>
<dbReference type="Gene3D" id="2.10.109.10">
    <property type="entry name" value="Umud Fragment, subunit A"/>
    <property type="match status" value="1"/>
</dbReference>
<dbReference type="PANTHER" id="PTHR40661">
    <property type="match status" value="1"/>
</dbReference>
<dbReference type="CDD" id="cd00093">
    <property type="entry name" value="HTH_XRE"/>
    <property type="match status" value="1"/>
</dbReference>